<organism evidence="1 2">
    <name type="scientific">Ruficoccus amylovorans</name>
    <dbReference type="NCBI Taxonomy" id="1804625"/>
    <lineage>
        <taxon>Bacteria</taxon>
        <taxon>Pseudomonadati</taxon>
        <taxon>Verrucomicrobiota</taxon>
        <taxon>Opitutia</taxon>
        <taxon>Puniceicoccales</taxon>
        <taxon>Cerasicoccaceae</taxon>
        <taxon>Ruficoccus</taxon>
    </lineage>
</organism>
<sequence>MNALEVIEQFKRLPQQEQGKVVEFIQQDVSAKVRHADDKAAMAAARAVFDEHPELFRKLAQ</sequence>
<comment type="caution">
    <text evidence="1">The sequence shown here is derived from an EMBL/GenBank/DDBJ whole genome shotgun (WGS) entry which is preliminary data.</text>
</comment>
<evidence type="ECO:0000313" key="2">
    <source>
        <dbReference type="Proteomes" id="UP000546464"/>
    </source>
</evidence>
<dbReference type="EMBL" id="JACHVB010000035">
    <property type="protein sequence ID" value="MBC2595406.1"/>
    <property type="molecule type" value="Genomic_DNA"/>
</dbReference>
<proteinExistence type="predicted"/>
<keyword evidence="2" id="KW-1185">Reference proteome</keyword>
<name>A0A842HII7_9BACT</name>
<gene>
    <name evidence="1" type="ORF">H5P28_14150</name>
</gene>
<reference evidence="1 2" key="1">
    <citation type="submission" date="2020-07" db="EMBL/GenBank/DDBJ databases">
        <authorList>
            <person name="Feng X."/>
        </authorList>
    </citation>
    <scope>NUCLEOTIDE SEQUENCE [LARGE SCALE GENOMIC DNA]</scope>
    <source>
        <strain evidence="1 2">JCM31066</strain>
    </source>
</reference>
<protein>
    <submittedName>
        <fullName evidence="1">Uncharacterized protein</fullName>
    </submittedName>
</protein>
<dbReference type="Proteomes" id="UP000546464">
    <property type="component" value="Unassembled WGS sequence"/>
</dbReference>
<evidence type="ECO:0000313" key="1">
    <source>
        <dbReference type="EMBL" id="MBC2595406.1"/>
    </source>
</evidence>
<dbReference type="AlphaFoldDB" id="A0A842HII7"/>
<dbReference type="RefSeq" id="WP_185676356.1">
    <property type="nucleotide sequence ID" value="NZ_JACHVB010000035.1"/>
</dbReference>
<accession>A0A842HII7</accession>